<name>A0A147GNN3_9BURK</name>
<comment type="caution">
    <text evidence="3">The sequence shown here is derived from an EMBL/GenBank/DDBJ whole genome shotgun (WGS) entry which is preliminary data.</text>
</comment>
<dbReference type="GO" id="GO:0005829">
    <property type="term" value="C:cytosol"/>
    <property type="evidence" value="ECO:0007669"/>
    <property type="project" value="TreeGrafter"/>
</dbReference>
<feature type="region of interest" description="Disordered" evidence="1">
    <location>
        <begin position="215"/>
        <end position="250"/>
    </location>
</feature>
<dbReference type="InterPro" id="IPR022496">
    <property type="entry name" value="T6A_TsaB"/>
</dbReference>
<dbReference type="NCBIfam" id="TIGR03725">
    <property type="entry name" value="T6A_YeaZ"/>
    <property type="match status" value="1"/>
</dbReference>
<dbReference type="PANTHER" id="PTHR11735">
    <property type="entry name" value="TRNA N6-ADENOSINE THREONYLCARBAMOYLTRANSFERASE"/>
    <property type="match status" value="1"/>
</dbReference>
<feature type="domain" description="Gcp-like" evidence="2">
    <location>
        <begin position="36"/>
        <end position="144"/>
    </location>
</feature>
<dbReference type="SUPFAM" id="SSF53067">
    <property type="entry name" value="Actin-like ATPase domain"/>
    <property type="match status" value="2"/>
</dbReference>
<feature type="compositionally biased region" description="Low complexity" evidence="1">
    <location>
        <begin position="225"/>
        <end position="241"/>
    </location>
</feature>
<dbReference type="PATRIC" id="fig|433924.3.peg.1148"/>
<evidence type="ECO:0000313" key="3">
    <source>
        <dbReference type="EMBL" id="KTT15454.1"/>
    </source>
</evidence>
<dbReference type="PANTHER" id="PTHR11735:SF11">
    <property type="entry name" value="TRNA THREONYLCARBAMOYLADENOSINE BIOSYNTHESIS PROTEIN TSAB"/>
    <property type="match status" value="1"/>
</dbReference>
<evidence type="ECO:0000259" key="2">
    <source>
        <dbReference type="Pfam" id="PF00814"/>
    </source>
</evidence>
<dbReference type="AlphaFoldDB" id="A0A147GNN3"/>
<sequence length="250" mass="25152">MPELLAFDCSTDTLSVAVQHGDRVVARTQAGGAQASAALIPLIHELLAEAGLTLGQLQAIVFGRGPGAFTGLRTACAVAQGLGYGADLPVLPVDTLRAVAEEARHATGVRQVLAVLDARMDEVYAAACDTTTGTCAAPHLMAPQQVEVPAGHLLAGNAFAAYGERLPADAPRHACLPTATALLRLAPALLAAGAAVPAAEAQPLYVRDKVAQTTAERQAAKAKAEAAGAGAAGPALPAAGADPLTREGRP</sequence>
<organism evidence="3 4">
    <name type="scientific">Pseudacidovorax intermedius</name>
    <dbReference type="NCBI Taxonomy" id="433924"/>
    <lineage>
        <taxon>Bacteria</taxon>
        <taxon>Pseudomonadati</taxon>
        <taxon>Pseudomonadota</taxon>
        <taxon>Betaproteobacteria</taxon>
        <taxon>Burkholderiales</taxon>
        <taxon>Comamonadaceae</taxon>
        <taxon>Pseudacidovorax</taxon>
    </lineage>
</organism>
<accession>A0A147GNN3</accession>
<evidence type="ECO:0000313" key="4">
    <source>
        <dbReference type="Proteomes" id="UP000072741"/>
    </source>
</evidence>
<keyword evidence="4" id="KW-1185">Reference proteome</keyword>
<dbReference type="Pfam" id="PF00814">
    <property type="entry name" value="TsaD"/>
    <property type="match status" value="1"/>
</dbReference>
<dbReference type="GO" id="GO:0002949">
    <property type="term" value="P:tRNA threonylcarbamoyladenosine modification"/>
    <property type="evidence" value="ECO:0007669"/>
    <property type="project" value="InterPro"/>
</dbReference>
<dbReference type="CDD" id="cd24032">
    <property type="entry name" value="ASKHA_NBD_TsaB"/>
    <property type="match status" value="1"/>
</dbReference>
<dbReference type="RefSeq" id="WP_058643811.1">
    <property type="nucleotide sequence ID" value="NZ_LDSL01000143.1"/>
</dbReference>
<dbReference type="OrthoDB" id="9809995at2"/>
<gene>
    <name evidence="3" type="ORF">NS331_20580</name>
</gene>
<proteinExistence type="predicted"/>
<protein>
    <submittedName>
        <fullName evidence="3">Peptidase M22</fullName>
    </submittedName>
</protein>
<dbReference type="InterPro" id="IPR000905">
    <property type="entry name" value="Gcp-like_dom"/>
</dbReference>
<evidence type="ECO:0000256" key="1">
    <source>
        <dbReference type="SAM" id="MobiDB-lite"/>
    </source>
</evidence>
<reference evidence="3 4" key="1">
    <citation type="journal article" date="2016" name="Front. Microbiol.">
        <title>Genomic Resource of Rice Seed Associated Bacteria.</title>
        <authorList>
            <person name="Midha S."/>
            <person name="Bansal K."/>
            <person name="Sharma S."/>
            <person name="Kumar N."/>
            <person name="Patil P.P."/>
            <person name="Chaudhry V."/>
            <person name="Patil P.B."/>
        </authorList>
    </citation>
    <scope>NUCLEOTIDE SEQUENCE [LARGE SCALE GENOMIC DNA]</scope>
    <source>
        <strain evidence="3 4">NS331</strain>
    </source>
</reference>
<dbReference type="InterPro" id="IPR043129">
    <property type="entry name" value="ATPase_NBD"/>
</dbReference>
<dbReference type="Proteomes" id="UP000072741">
    <property type="component" value="Unassembled WGS sequence"/>
</dbReference>
<dbReference type="EMBL" id="LDSL01000143">
    <property type="protein sequence ID" value="KTT15454.1"/>
    <property type="molecule type" value="Genomic_DNA"/>
</dbReference>
<dbReference type="Gene3D" id="3.30.420.40">
    <property type="match status" value="2"/>
</dbReference>